<organism evidence="1 2">
    <name type="scientific">Lactuca virosa</name>
    <dbReference type="NCBI Taxonomy" id="75947"/>
    <lineage>
        <taxon>Eukaryota</taxon>
        <taxon>Viridiplantae</taxon>
        <taxon>Streptophyta</taxon>
        <taxon>Embryophyta</taxon>
        <taxon>Tracheophyta</taxon>
        <taxon>Spermatophyta</taxon>
        <taxon>Magnoliopsida</taxon>
        <taxon>eudicotyledons</taxon>
        <taxon>Gunneridae</taxon>
        <taxon>Pentapetalae</taxon>
        <taxon>asterids</taxon>
        <taxon>campanulids</taxon>
        <taxon>Asterales</taxon>
        <taxon>Asteraceae</taxon>
        <taxon>Cichorioideae</taxon>
        <taxon>Cichorieae</taxon>
        <taxon>Lactucinae</taxon>
        <taxon>Lactuca</taxon>
    </lineage>
</organism>
<name>A0AAU9MA56_9ASTR</name>
<proteinExistence type="predicted"/>
<protein>
    <recommendedName>
        <fullName evidence="3">Cytochrome c domain-containing protein</fullName>
    </recommendedName>
</protein>
<gene>
    <name evidence="1" type="ORF">LVIROSA_LOCUS9736</name>
</gene>
<sequence length="79" mass="8749">MFIVVSLRIFGITGYKAEGWRQATSFSPQFYTGISKQCVSCHSRPYEVADGSKGKKVMIDDGVDILKELEAISNLDDLS</sequence>
<dbReference type="EMBL" id="CAKMRJ010001112">
    <property type="protein sequence ID" value="CAH1422401.1"/>
    <property type="molecule type" value="Genomic_DNA"/>
</dbReference>
<evidence type="ECO:0008006" key="3">
    <source>
        <dbReference type="Google" id="ProtNLM"/>
    </source>
</evidence>
<evidence type="ECO:0000313" key="2">
    <source>
        <dbReference type="Proteomes" id="UP001157418"/>
    </source>
</evidence>
<reference evidence="1 2" key="1">
    <citation type="submission" date="2022-01" db="EMBL/GenBank/DDBJ databases">
        <authorList>
            <person name="Xiong W."/>
            <person name="Schranz E."/>
        </authorList>
    </citation>
    <scope>NUCLEOTIDE SEQUENCE [LARGE SCALE GENOMIC DNA]</scope>
</reference>
<evidence type="ECO:0000313" key="1">
    <source>
        <dbReference type="EMBL" id="CAH1422401.1"/>
    </source>
</evidence>
<dbReference type="AlphaFoldDB" id="A0AAU9MA56"/>
<dbReference type="Proteomes" id="UP001157418">
    <property type="component" value="Unassembled WGS sequence"/>
</dbReference>
<accession>A0AAU9MA56</accession>
<keyword evidence="2" id="KW-1185">Reference proteome</keyword>
<comment type="caution">
    <text evidence="1">The sequence shown here is derived from an EMBL/GenBank/DDBJ whole genome shotgun (WGS) entry which is preliminary data.</text>
</comment>